<name>E2A456_CAMFO</name>
<dbReference type="OMA" id="HDSISRM"/>
<dbReference type="OrthoDB" id="7680010at2759"/>
<dbReference type="Proteomes" id="UP000000311">
    <property type="component" value="Unassembled WGS sequence"/>
</dbReference>
<feature type="non-terminal residue" evidence="2">
    <location>
        <position position="106"/>
    </location>
</feature>
<protein>
    <recommendedName>
        <fullName evidence="1">Mutator-like transposase domain-containing protein</fullName>
    </recommendedName>
</protein>
<dbReference type="AlphaFoldDB" id="E2A456"/>
<organism evidence="3">
    <name type="scientific">Camponotus floridanus</name>
    <name type="common">Florida carpenter ant</name>
    <dbReference type="NCBI Taxonomy" id="104421"/>
    <lineage>
        <taxon>Eukaryota</taxon>
        <taxon>Metazoa</taxon>
        <taxon>Ecdysozoa</taxon>
        <taxon>Arthropoda</taxon>
        <taxon>Hexapoda</taxon>
        <taxon>Insecta</taxon>
        <taxon>Pterygota</taxon>
        <taxon>Neoptera</taxon>
        <taxon>Endopterygota</taxon>
        <taxon>Hymenoptera</taxon>
        <taxon>Apocrita</taxon>
        <taxon>Aculeata</taxon>
        <taxon>Formicoidea</taxon>
        <taxon>Formicidae</taxon>
        <taxon>Formicinae</taxon>
        <taxon>Camponotus</taxon>
    </lineage>
</organism>
<feature type="non-terminal residue" evidence="2">
    <location>
        <position position="1"/>
    </location>
</feature>
<dbReference type="InterPro" id="IPR049012">
    <property type="entry name" value="Mutator_transp_dom"/>
</dbReference>
<dbReference type="InParanoid" id="E2A456"/>
<dbReference type="EMBL" id="GL436539">
    <property type="protein sequence ID" value="EFN71783.1"/>
    <property type="molecule type" value="Genomic_DNA"/>
</dbReference>
<evidence type="ECO:0000259" key="1">
    <source>
        <dbReference type="Pfam" id="PF20700"/>
    </source>
</evidence>
<evidence type="ECO:0000313" key="3">
    <source>
        <dbReference type="Proteomes" id="UP000000311"/>
    </source>
</evidence>
<dbReference type="Pfam" id="PF20700">
    <property type="entry name" value="Mutator"/>
    <property type="match status" value="1"/>
</dbReference>
<keyword evidence="3" id="KW-1185">Reference proteome</keyword>
<sequence>RMVLAMRWLGIGLNGIKKFCAFMDLPQPIFQKSYDEIIKTFREVSESVCSFSMKNAAQQEKIKSVEKGENNGITVSGDGSWRRRGFSSLFGVVSLIGWFSGKVVDV</sequence>
<feature type="domain" description="Mutator-like transposase" evidence="1">
    <location>
        <begin position="1"/>
        <end position="106"/>
    </location>
</feature>
<accession>E2A456</accession>
<reference evidence="2 3" key="1">
    <citation type="journal article" date="2010" name="Science">
        <title>Genomic comparison of the ants Camponotus floridanus and Harpegnathos saltator.</title>
        <authorList>
            <person name="Bonasio R."/>
            <person name="Zhang G."/>
            <person name="Ye C."/>
            <person name="Mutti N.S."/>
            <person name="Fang X."/>
            <person name="Qin N."/>
            <person name="Donahue G."/>
            <person name="Yang P."/>
            <person name="Li Q."/>
            <person name="Li C."/>
            <person name="Zhang P."/>
            <person name="Huang Z."/>
            <person name="Berger S.L."/>
            <person name="Reinberg D."/>
            <person name="Wang J."/>
            <person name="Liebig J."/>
        </authorList>
    </citation>
    <scope>NUCLEOTIDE SEQUENCE [LARGE SCALE GENOMIC DNA]</scope>
    <source>
        <strain evidence="3">C129</strain>
    </source>
</reference>
<proteinExistence type="predicted"/>
<gene>
    <name evidence="2" type="ORF">EAG_00177</name>
</gene>
<evidence type="ECO:0000313" key="2">
    <source>
        <dbReference type="EMBL" id="EFN71783.1"/>
    </source>
</evidence>